<keyword evidence="9 10" id="KW-0804">Transcription</keyword>
<comment type="function">
    <text evidence="10">Sigma factors are initiation factors that promote the attachment of RNA polymerase to specific initiation sites and are then released.</text>
</comment>
<name>A0AAW8B2E0_9GAMM</name>
<dbReference type="Proteomes" id="UP001178354">
    <property type="component" value="Unassembled WGS sequence"/>
</dbReference>
<organism evidence="14 15">
    <name type="scientific">Porticoccus litoralis</name>
    <dbReference type="NCBI Taxonomy" id="434086"/>
    <lineage>
        <taxon>Bacteria</taxon>
        <taxon>Pseudomonadati</taxon>
        <taxon>Pseudomonadota</taxon>
        <taxon>Gammaproteobacteria</taxon>
        <taxon>Cellvibrionales</taxon>
        <taxon>Porticoccaceae</taxon>
        <taxon>Porticoccus</taxon>
    </lineage>
</organism>
<dbReference type="GO" id="GO:0032993">
    <property type="term" value="C:protein-DNA complex"/>
    <property type="evidence" value="ECO:0007669"/>
    <property type="project" value="UniProtKB-ARBA"/>
</dbReference>
<feature type="domain" description="RNA polymerase sigma factor 54 core-binding" evidence="13">
    <location>
        <begin position="116"/>
        <end position="308"/>
    </location>
</feature>
<dbReference type="PRINTS" id="PR00045">
    <property type="entry name" value="SIGMA54FCT"/>
</dbReference>
<reference evidence="14" key="2">
    <citation type="submission" date="2023-08" db="EMBL/GenBank/DDBJ databases">
        <authorList>
            <person name="Luo J."/>
        </authorList>
    </citation>
    <scope>NUCLEOTIDE SEQUENCE</scope>
    <source>
        <strain evidence="14">DSM 25064</strain>
    </source>
</reference>
<evidence type="ECO:0000313" key="15">
    <source>
        <dbReference type="Proteomes" id="UP001178354"/>
    </source>
</evidence>
<dbReference type="FunFam" id="1.10.10.60:FF:000045">
    <property type="entry name" value="RNA polymerase sigma-54 factor"/>
    <property type="match status" value="1"/>
</dbReference>
<dbReference type="GO" id="GO:0000976">
    <property type="term" value="F:transcription cis-regulatory region binding"/>
    <property type="evidence" value="ECO:0007669"/>
    <property type="project" value="UniProtKB-ARBA"/>
</dbReference>
<evidence type="ECO:0000256" key="3">
    <source>
        <dbReference type="ARBA" id="ARBA00022478"/>
    </source>
</evidence>
<evidence type="ECO:0000256" key="5">
    <source>
        <dbReference type="ARBA" id="ARBA00022695"/>
    </source>
</evidence>
<keyword evidence="6 10" id="KW-0805">Transcription regulation</keyword>
<dbReference type="GO" id="GO:0016987">
    <property type="term" value="F:sigma factor activity"/>
    <property type="evidence" value="ECO:0007669"/>
    <property type="project" value="UniProtKB-KW"/>
</dbReference>
<dbReference type="PANTHER" id="PTHR32248">
    <property type="entry name" value="RNA POLYMERASE SIGMA-54 FACTOR"/>
    <property type="match status" value="1"/>
</dbReference>
<dbReference type="PROSITE" id="PS50044">
    <property type="entry name" value="SIGMA54_3"/>
    <property type="match status" value="1"/>
</dbReference>
<dbReference type="Gene3D" id="1.10.10.60">
    <property type="entry name" value="Homeodomain-like"/>
    <property type="match status" value="1"/>
</dbReference>
<feature type="domain" description="RNA polymerase sigma factor 54 DNA-binding" evidence="12">
    <location>
        <begin position="322"/>
        <end position="480"/>
    </location>
</feature>
<dbReference type="EMBL" id="JAUUUU010000001">
    <property type="protein sequence ID" value="MDP1520072.1"/>
    <property type="molecule type" value="Genomic_DNA"/>
</dbReference>
<evidence type="ECO:0000256" key="6">
    <source>
        <dbReference type="ARBA" id="ARBA00023015"/>
    </source>
</evidence>
<keyword evidence="5 10" id="KW-0548">Nucleotidyltransferase</keyword>
<keyword evidence="15" id="KW-1185">Reference proteome</keyword>
<keyword evidence="4 10" id="KW-0808">Transferase</keyword>
<dbReference type="InterPro" id="IPR038709">
    <property type="entry name" value="RpoN_core-bd_sf"/>
</dbReference>
<dbReference type="Gene3D" id="1.10.10.1330">
    <property type="entry name" value="RNA polymerase sigma-54 factor, core-binding domain"/>
    <property type="match status" value="1"/>
</dbReference>
<reference evidence="14" key="1">
    <citation type="journal article" date="2010" name="Int. J. Syst. Evol. Microbiol.">
        <title>Porticoccus litoralis gen. nov., sp. nov., a gammaproteobacterium isolated from the Yellow Sea.</title>
        <authorList>
            <person name="Oh H.M."/>
            <person name="Kim H."/>
            <person name="Kim K.M."/>
            <person name="Min G.S."/>
            <person name="Cho J.C."/>
        </authorList>
    </citation>
    <scope>NUCLEOTIDE SEQUENCE</scope>
    <source>
        <strain evidence="14">DSM 25064</strain>
    </source>
</reference>
<dbReference type="Pfam" id="PF04963">
    <property type="entry name" value="Sigma54_CBD"/>
    <property type="match status" value="1"/>
</dbReference>
<dbReference type="NCBIfam" id="NF009118">
    <property type="entry name" value="PRK12469.1"/>
    <property type="match status" value="1"/>
</dbReference>
<dbReference type="Pfam" id="PF04552">
    <property type="entry name" value="Sigma54_DBD"/>
    <property type="match status" value="1"/>
</dbReference>
<dbReference type="InterPro" id="IPR007634">
    <property type="entry name" value="RNA_pol_sigma_54_DNA-bd"/>
</dbReference>
<evidence type="ECO:0000256" key="9">
    <source>
        <dbReference type="ARBA" id="ARBA00023163"/>
    </source>
</evidence>
<evidence type="ECO:0000256" key="2">
    <source>
        <dbReference type="ARBA" id="ARBA00019942"/>
    </source>
</evidence>
<evidence type="ECO:0000256" key="4">
    <source>
        <dbReference type="ARBA" id="ARBA00022679"/>
    </source>
</evidence>
<dbReference type="InterPro" id="IPR007046">
    <property type="entry name" value="RNA_pol_sigma_54_core-bd"/>
</dbReference>
<protein>
    <recommendedName>
        <fullName evidence="2 10">RNA polymerase sigma-54 factor</fullName>
    </recommendedName>
</protein>
<sequence length="485" mass="54929">MKTSLQLKIGQQLTMTPQLQQAIRLLQLSSLDLHQEIQQNLYDNPLLELAEESEHQLLGKEDKPQKEAPEAEATDLNGTDWENKIPNDLPVDVNWDDIYQPPATPRLSNNNDTYDFDSVHSVTESLQDHLLWQLNLTPMSPTDHLIGENIIDSIDSRGMLTIPIEEIWSALDDDIELDEVIAVLHRIQQFDPPGVGATSLSECLMIQLNQFSPDTPFLKEAKVLVSDHLELVGQRDYRQIERHTRFTQDFIANAIELIQSLTPNPGDSISNDDIEYVVPDARVIKVDNHWQVTLNDEITPKLSINQHYAQLIKRADSSQDNTFLKNHLQEARWFLRSIESRNDTLMRVASCIVQMQQGFLEQGPVAMKPMVLADIADRLELHESTISRVTTQKYLDTPQGVFELKYFFSSHVSTASGGECSSTAIRAILKKMISAENPGKPLSDNKLTSLLQDMGIQVARRTVAKYREGMGIPSSSERKRYNPNV</sequence>
<proteinExistence type="inferred from homology"/>
<dbReference type="GO" id="GO:0000428">
    <property type="term" value="C:DNA-directed RNA polymerase complex"/>
    <property type="evidence" value="ECO:0007669"/>
    <property type="project" value="UniProtKB-KW"/>
</dbReference>
<dbReference type="Pfam" id="PF00309">
    <property type="entry name" value="Sigma54_AID"/>
    <property type="match status" value="1"/>
</dbReference>
<evidence type="ECO:0000259" key="12">
    <source>
        <dbReference type="Pfam" id="PF04552"/>
    </source>
</evidence>
<dbReference type="PROSITE" id="PS00717">
    <property type="entry name" value="SIGMA54_1"/>
    <property type="match status" value="1"/>
</dbReference>
<keyword evidence="8 10" id="KW-0238">DNA-binding</keyword>
<gene>
    <name evidence="14" type="ORF">Q8A57_03735</name>
</gene>
<comment type="caution">
    <text evidence="14">The sequence shown here is derived from an EMBL/GenBank/DDBJ whole genome shotgun (WGS) entry which is preliminary data.</text>
</comment>
<dbReference type="AlphaFoldDB" id="A0AAW8B2E0"/>
<dbReference type="PIRSF" id="PIRSF000774">
    <property type="entry name" value="RpoN"/>
    <property type="match status" value="1"/>
</dbReference>
<dbReference type="NCBIfam" id="TIGR02395">
    <property type="entry name" value="rpoN_sigma"/>
    <property type="match status" value="1"/>
</dbReference>
<dbReference type="GO" id="GO:0001216">
    <property type="term" value="F:DNA-binding transcription activator activity"/>
    <property type="evidence" value="ECO:0007669"/>
    <property type="project" value="InterPro"/>
</dbReference>
<evidence type="ECO:0000256" key="10">
    <source>
        <dbReference type="PIRNR" id="PIRNR000774"/>
    </source>
</evidence>
<keyword evidence="7 10" id="KW-0731">Sigma factor</keyword>
<dbReference type="PROSITE" id="PS00718">
    <property type="entry name" value="SIGMA54_2"/>
    <property type="match status" value="1"/>
</dbReference>
<evidence type="ECO:0000259" key="13">
    <source>
        <dbReference type="Pfam" id="PF04963"/>
    </source>
</evidence>
<evidence type="ECO:0000256" key="7">
    <source>
        <dbReference type="ARBA" id="ARBA00023082"/>
    </source>
</evidence>
<dbReference type="RefSeq" id="WP_305169585.1">
    <property type="nucleotide sequence ID" value="NZ_JAUUUU010000001.1"/>
</dbReference>
<accession>A0AAW8B2E0</accession>
<evidence type="ECO:0000256" key="8">
    <source>
        <dbReference type="ARBA" id="ARBA00023125"/>
    </source>
</evidence>
<comment type="similarity">
    <text evidence="1 10">Belongs to the sigma-54 factor family.</text>
</comment>
<dbReference type="GO" id="GO:0006352">
    <property type="term" value="P:DNA-templated transcription initiation"/>
    <property type="evidence" value="ECO:0007669"/>
    <property type="project" value="InterPro"/>
</dbReference>
<evidence type="ECO:0000313" key="14">
    <source>
        <dbReference type="EMBL" id="MDP1520072.1"/>
    </source>
</evidence>
<feature type="region of interest" description="Disordered" evidence="11">
    <location>
        <begin position="56"/>
        <end position="83"/>
    </location>
</feature>
<evidence type="ECO:0000256" key="11">
    <source>
        <dbReference type="SAM" id="MobiDB-lite"/>
    </source>
</evidence>
<keyword evidence="3 10" id="KW-0240">DNA-directed RNA polymerase</keyword>
<dbReference type="FunFam" id="1.10.10.1330:FF:000001">
    <property type="entry name" value="RNA polymerase sigma-54 factor"/>
    <property type="match status" value="1"/>
</dbReference>
<dbReference type="NCBIfam" id="NF004595">
    <property type="entry name" value="PRK05932.1-2"/>
    <property type="match status" value="1"/>
</dbReference>
<dbReference type="InterPro" id="IPR000394">
    <property type="entry name" value="RNA_pol_sigma_54"/>
</dbReference>
<dbReference type="GO" id="GO:0016779">
    <property type="term" value="F:nucleotidyltransferase activity"/>
    <property type="evidence" value="ECO:0007669"/>
    <property type="project" value="UniProtKB-KW"/>
</dbReference>
<evidence type="ECO:0000256" key="1">
    <source>
        <dbReference type="ARBA" id="ARBA00008798"/>
    </source>
</evidence>
<dbReference type="PANTHER" id="PTHR32248:SF4">
    <property type="entry name" value="RNA POLYMERASE SIGMA-54 FACTOR"/>
    <property type="match status" value="1"/>
</dbReference>
<feature type="compositionally biased region" description="Basic and acidic residues" evidence="11">
    <location>
        <begin position="56"/>
        <end position="69"/>
    </location>
</feature>